<keyword evidence="3" id="KW-0804">Transcription</keyword>
<keyword evidence="4" id="KW-0539">Nucleus</keyword>
<dbReference type="InterPro" id="IPR037525">
    <property type="entry name" value="Velvet_dom"/>
</dbReference>
<dbReference type="PANTHER" id="PTHR33572">
    <property type="entry name" value="SPORE DEVELOPMENT REGULATOR VOSA"/>
    <property type="match status" value="1"/>
</dbReference>
<evidence type="ECO:0000256" key="2">
    <source>
        <dbReference type="ARBA" id="ARBA00023015"/>
    </source>
</evidence>
<evidence type="ECO:0000256" key="3">
    <source>
        <dbReference type="ARBA" id="ARBA00023163"/>
    </source>
</evidence>
<evidence type="ECO:0000256" key="4">
    <source>
        <dbReference type="ARBA" id="ARBA00023242"/>
    </source>
</evidence>
<dbReference type="PANTHER" id="PTHR33572:SF3">
    <property type="entry name" value="VELVET COMPLEX SUBUNIT B"/>
    <property type="match status" value="1"/>
</dbReference>
<evidence type="ECO:0000313" key="6">
    <source>
        <dbReference type="EMBL" id="KAA1122407.1"/>
    </source>
</evidence>
<feature type="domain" description="Velvet" evidence="5">
    <location>
        <begin position="117"/>
        <end position="295"/>
    </location>
</feature>
<dbReference type="InterPro" id="IPR038491">
    <property type="entry name" value="Velvet_dom_sf"/>
</dbReference>
<evidence type="ECO:0000256" key="1">
    <source>
        <dbReference type="ARBA" id="ARBA00004123"/>
    </source>
</evidence>
<organism evidence="6 7">
    <name type="scientific">Puccinia graminis f. sp. tritici</name>
    <dbReference type="NCBI Taxonomy" id="56615"/>
    <lineage>
        <taxon>Eukaryota</taxon>
        <taxon>Fungi</taxon>
        <taxon>Dikarya</taxon>
        <taxon>Basidiomycota</taxon>
        <taxon>Pucciniomycotina</taxon>
        <taxon>Pucciniomycetes</taxon>
        <taxon>Pucciniales</taxon>
        <taxon>Pucciniaceae</taxon>
        <taxon>Puccinia</taxon>
    </lineage>
</organism>
<dbReference type="EMBL" id="VDEP01000236">
    <property type="protein sequence ID" value="KAA1122407.1"/>
    <property type="molecule type" value="Genomic_DNA"/>
</dbReference>
<accession>A0A5B0R9S6</accession>
<reference evidence="6 7" key="1">
    <citation type="submission" date="2019-05" db="EMBL/GenBank/DDBJ databases">
        <title>Emergence of the Ug99 lineage of the wheat stem rust pathogen through somatic hybridization.</title>
        <authorList>
            <person name="Li F."/>
            <person name="Upadhyaya N.M."/>
            <person name="Sperschneider J."/>
            <person name="Matny O."/>
            <person name="Nguyen-Phuc H."/>
            <person name="Mago R."/>
            <person name="Raley C."/>
            <person name="Miller M.E."/>
            <person name="Silverstein K.A.T."/>
            <person name="Henningsen E."/>
            <person name="Hirsch C.D."/>
            <person name="Visser B."/>
            <person name="Pretorius Z.A."/>
            <person name="Steffenson B.J."/>
            <person name="Schwessinger B."/>
            <person name="Dodds P.N."/>
            <person name="Figueroa M."/>
        </authorList>
    </citation>
    <scope>NUCLEOTIDE SEQUENCE [LARGE SCALE GENOMIC DNA]</scope>
    <source>
        <strain evidence="6 7">Ug99</strain>
    </source>
</reference>
<dbReference type="Proteomes" id="UP000325313">
    <property type="component" value="Unassembled WGS sequence"/>
</dbReference>
<dbReference type="Pfam" id="PF11754">
    <property type="entry name" value="Velvet"/>
    <property type="match status" value="1"/>
</dbReference>
<keyword evidence="2" id="KW-0805">Transcription regulation</keyword>
<dbReference type="GO" id="GO:0005634">
    <property type="term" value="C:nucleus"/>
    <property type="evidence" value="ECO:0007669"/>
    <property type="project" value="UniProtKB-SubCell"/>
</dbReference>
<dbReference type="InterPro" id="IPR021740">
    <property type="entry name" value="Velvet"/>
</dbReference>
<comment type="caution">
    <text evidence="6">The sequence shown here is derived from an EMBL/GenBank/DDBJ whole genome shotgun (WGS) entry which is preliminary data.</text>
</comment>
<name>A0A5B0R9S6_PUCGR</name>
<proteinExistence type="predicted"/>
<evidence type="ECO:0000259" key="5">
    <source>
        <dbReference type="PROSITE" id="PS51821"/>
    </source>
</evidence>
<dbReference type="PROSITE" id="PS51821">
    <property type="entry name" value="VELVET"/>
    <property type="match status" value="1"/>
</dbReference>
<dbReference type="Gene3D" id="2.60.40.3960">
    <property type="entry name" value="Velvet domain"/>
    <property type="match status" value="1"/>
</dbReference>
<protein>
    <recommendedName>
        <fullName evidence="5">Velvet domain-containing protein</fullName>
    </recommendedName>
</protein>
<evidence type="ECO:0000313" key="7">
    <source>
        <dbReference type="Proteomes" id="UP000325313"/>
    </source>
</evidence>
<comment type="subcellular location">
    <subcellularLocation>
        <location evidence="1">Nucleus</location>
    </subcellularLocation>
</comment>
<gene>
    <name evidence="6" type="ORF">PGTUg99_037477</name>
</gene>
<dbReference type="AlphaFoldDB" id="A0A5B0R9S6"/>
<sequence>MTRNTKLKRRPAFFEGISSSPGYTNYQKYLSSQIVSQVPNLFAIWIWLLALIKPGLHIRLFVGKLAASRYKVDLITSSQLAEHCRQVLFTGREEDIASEFHTPASKHIPGGKLGRFAHPPTYELRIIRQPHFGAQTTEEQAAQNTGLPIVPVPIIQVIRRINGEEVPLELAEAMRLFLTPHAVRVAEDGRLVEAPNQGLRFEPTSPIMDTQPEIADDQGRWLFVFGDIGIRDLGRYQIRFTLWQAGQDSSDLLAQVSTETFPVVERDDWPLHNDWDTPLSARLARDHPFARIYRPPF</sequence>